<evidence type="ECO:0000313" key="3">
    <source>
        <dbReference type="EMBL" id="QEA06240.1"/>
    </source>
</evidence>
<feature type="transmembrane region" description="Helical" evidence="1">
    <location>
        <begin position="45"/>
        <end position="73"/>
    </location>
</feature>
<dbReference type="PANTHER" id="PTHR36305:SF1">
    <property type="entry name" value="PHOSPHATIDYLGLYCEROPHOSPHATASE A"/>
    <property type="match status" value="1"/>
</dbReference>
<keyword evidence="3" id="KW-0378">Hydrolase</keyword>
<dbReference type="Pfam" id="PF04608">
    <property type="entry name" value="PgpA"/>
    <property type="match status" value="1"/>
</dbReference>
<dbReference type="AlphaFoldDB" id="A0A5B8RBR6"/>
<keyword evidence="1" id="KW-1133">Transmembrane helix</keyword>
<evidence type="ECO:0000259" key="2">
    <source>
        <dbReference type="Pfam" id="PF04608"/>
    </source>
</evidence>
<feature type="domain" description="YutG/PgpA" evidence="2">
    <location>
        <begin position="14"/>
        <end position="151"/>
    </location>
</feature>
<sequence length="156" mass="16093">MSAGFRLADPRQFLALGFGSGLLPRAPGTAGTVVAAPLVWGLGLLPAWAYVTVLAAAFAIGCWICGVTARAVGVDDHPAIVWDEFVGLAATLALAPQSPAVVAAGVVAFRVFDILKPWPIRVFDRRLHGGFGIMLDDVLAAVPAAVCLHLALALLG</sequence>
<feature type="transmembrane region" description="Helical" evidence="1">
    <location>
        <begin position="85"/>
        <end position="111"/>
    </location>
</feature>
<dbReference type="InterPro" id="IPR026037">
    <property type="entry name" value="PgpA"/>
</dbReference>
<protein>
    <submittedName>
        <fullName evidence="3">Phosphatidylglycerophosphatase A</fullName>
        <ecNumber evidence="3">3.1.3.27</ecNumber>
    </submittedName>
</protein>
<evidence type="ECO:0000256" key="1">
    <source>
        <dbReference type="SAM" id="Phobius"/>
    </source>
</evidence>
<dbReference type="EC" id="3.1.3.27" evidence="3"/>
<dbReference type="GO" id="GO:0006629">
    <property type="term" value="P:lipid metabolic process"/>
    <property type="evidence" value="ECO:0007669"/>
    <property type="project" value="InterPro"/>
</dbReference>
<dbReference type="PIRSF" id="PIRSF006162">
    <property type="entry name" value="PgpA"/>
    <property type="match status" value="1"/>
</dbReference>
<gene>
    <name evidence="3" type="primary">pgpA</name>
    <name evidence="3" type="ORF">KBTEX_02570</name>
</gene>
<dbReference type="InterPro" id="IPR007686">
    <property type="entry name" value="YutG/PgpA"/>
</dbReference>
<dbReference type="PANTHER" id="PTHR36305">
    <property type="entry name" value="PHOSPHATIDYLGLYCEROPHOSPHATASE A"/>
    <property type="match status" value="1"/>
</dbReference>
<feature type="transmembrane region" description="Helical" evidence="1">
    <location>
        <begin position="131"/>
        <end position="155"/>
    </location>
</feature>
<dbReference type="SUPFAM" id="SSF101307">
    <property type="entry name" value="YutG-like"/>
    <property type="match status" value="1"/>
</dbReference>
<dbReference type="CDD" id="cd06971">
    <property type="entry name" value="PgpA"/>
    <property type="match status" value="1"/>
</dbReference>
<reference evidence="3" key="1">
    <citation type="submission" date="2019-06" db="EMBL/GenBank/DDBJ databases">
        <authorList>
            <person name="Murdoch R.W."/>
            <person name="Fathepure B."/>
        </authorList>
    </citation>
    <scope>NUCLEOTIDE SEQUENCE</scope>
</reference>
<organism evidence="3">
    <name type="scientific">uncultured organism</name>
    <dbReference type="NCBI Taxonomy" id="155900"/>
    <lineage>
        <taxon>unclassified sequences</taxon>
        <taxon>environmental samples</taxon>
    </lineage>
</organism>
<name>A0A5B8RBR6_9ZZZZ</name>
<keyword evidence="1" id="KW-0812">Transmembrane</keyword>
<dbReference type="InterPro" id="IPR036681">
    <property type="entry name" value="PgpA-like_sf"/>
</dbReference>
<dbReference type="GO" id="GO:0008962">
    <property type="term" value="F:phosphatidylglycerophosphatase activity"/>
    <property type="evidence" value="ECO:0007669"/>
    <property type="project" value="UniProtKB-EC"/>
</dbReference>
<proteinExistence type="predicted"/>
<accession>A0A5B8RBR6</accession>
<dbReference type="EMBL" id="MN079132">
    <property type="protein sequence ID" value="QEA06240.1"/>
    <property type="molecule type" value="Genomic_DNA"/>
</dbReference>
<keyword evidence="1" id="KW-0472">Membrane</keyword>